<dbReference type="EMBL" id="MKKU01000284">
    <property type="protein sequence ID" value="RNF16763.1"/>
    <property type="molecule type" value="Genomic_DNA"/>
</dbReference>
<evidence type="ECO:0000256" key="2">
    <source>
        <dbReference type="ARBA" id="ARBA00022692"/>
    </source>
</evidence>
<evidence type="ECO:0000313" key="8">
    <source>
        <dbReference type="EMBL" id="RNF16763.1"/>
    </source>
</evidence>
<dbReference type="RefSeq" id="XP_029227912.1">
    <property type="nucleotide sequence ID" value="XM_029371957.1"/>
</dbReference>
<dbReference type="OrthoDB" id="433501at2759"/>
<dbReference type="PANTHER" id="PTHR13439">
    <property type="entry name" value="CT120 PROTEIN"/>
    <property type="match status" value="1"/>
</dbReference>
<feature type="transmembrane region" description="Helical" evidence="6">
    <location>
        <begin position="73"/>
        <end position="96"/>
    </location>
</feature>
<comment type="caution">
    <text evidence="8">The sequence shown here is derived from an EMBL/GenBank/DDBJ whole genome shotgun (WGS) entry which is preliminary data.</text>
</comment>
<evidence type="ECO:0000256" key="5">
    <source>
        <dbReference type="PROSITE-ProRule" id="PRU00205"/>
    </source>
</evidence>
<dbReference type="GO" id="GO:0005783">
    <property type="term" value="C:endoplasmic reticulum"/>
    <property type="evidence" value="ECO:0007669"/>
    <property type="project" value="TreeGrafter"/>
</dbReference>
<evidence type="ECO:0000256" key="4">
    <source>
        <dbReference type="ARBA" id="ARBA00023136"/>
    </source>
</evidence>
<reference evidence="8 9" key="1">
    <citation type="journal article" date="2018" name="BMC Genomics">
        <title>Genomic comparison of Trypanosoma conorhini and Trypanosoma rangeli to Trypanosoma cruzi strains of high and low virulence.</title>
        <authorList>
            <person name="Bradwell K.R."/>
            <person name="Koparde V.N."/>
            <person name="Matveyev A.V."/>
            <person name="Serrano M.G."/>
            <person name="Alves J.M."/>
            <person name="Parikh H."/>
            <person name="Huang B."/>
            <person name="Lee V."/>
            <person name="Espinosa-Alvarez O."/>
            <person name="Ortiz P.A."/>
            <person name="Costa-Martins A.G."/>
            <person name="Teixeira M.M."/>
            <person name="Buck G.A."/>
        </authorList>
    </citation>
    <scope>NUCLEOTIDE SEQUENCE [LARGE SCALE GENOMIC DNA]</scope>
    <source>
        <strain evidence="8 9">025E</strain>
    </source>
</reference>
<feature type="transmembrane region" description="Helical" evidence="6">
    <location>
        <begin position="31"/>
        <end position="52"/>
    </location>
</feature>
<feature type="transmembrane region" description="Helical" evidence="6">
    <location>
        <begin position="135"/>
        <end position="154"/>
    </location>
</feature>
<protein>
    <recommendedName>
        <fullName evidence="7">TLC domain-containing protein</fullName>
    </recommendedName>
</protein>
<feature type="transmembrane region" description="Helical" evidence="6">
    <location>
        <begin position="192"/>
        <end position="212"/>
    </location>
</feature>
<dbReference type="SMART" id="SM00724">
    <property type="entry name" value="TLC"/>
    <property type="match status" value="1"/>
</dbReference>
<keyword evidence="9" id="KW-1185">Reference proteome</keyword>
<feature type="domain" description="TLC" evidence="7">
    <location>
        <begin position="65"/>
        <end position="263"/>
    </location>
</feature>
<dbReference type="Proteomes" id="UP000284403">
    <property type="component" value="Unassembled WGS sequence"/>
</dbReference>
<dbReference type="PANTHER" id="PTHR13439:SF0">
    <property type="entry name" value="TOPOISOMERASE I DAMAGE AFFECTED PROTEIN 4"/>
    <property type="match status" value="1"/>
</dbReference>
<keyword evidence="3 6" id="KW-1133">Transmembrane helix</keyword>
<evidence type="ECO:0000256" key="3">
    <source>
        <dbReference type="ARBA" id="ARBA00022989"/>
    </source>
</evidence>
<keyword evidence="2 5" id="KW-0812">Transmembrane</keyword>
<dbReference type="Pfam" id="PF03798">
    <property type="entry name" value="TRAM_LAG1_CLN8"/>
    <property type="match status" value="1"/>
</dbReference>
<evidence type="ECO:0000256" key="1">
    <source>
        <dbReference type="ARBA" id="ARBA00004141"/>
    </source>
</evidence>
<gene>
    <name evidence="8" type="ORF">Tco025E_05054</name>
</gene>
<keyword evidence="4 5" id="KW-0472">Membrane</keyword>
<dbReference type="InterPro" id="IPR050846">
    <property type="entry name" value="TLCD"/>
</dbReference>
<dbReference type="GO" id="GO:0016020">
    <property type="term" value="C:membrane"/>
    <property type="evidence" value="ECO:0007669"/>
    <property type="project" value="UniProtKB-SubCell"/>
</dbReference>
<evidence type="ECO:0000259" key="7">
    <source>
        <dbReference type="PROSITE" id="PS50922"/>
    </source>
</evidence>
<dbReference type="GeneID" id="40318665"/>
<dbReference type="AlphaFoldDB" id="A0A3R7L5T2"/>
<feature type="transmembrane region" description="Helical" evidence="6">
    <location>
        <begin position="160"/>
        <end position="180"/>
    </location>
</feature>
<name>A0A3R7L5T2_9TRYP</name>
<evidence type="ECO:0000256" key="6">
    <source>
        <dbReference type="SAM" id="Phobius"/>
    </source>
</evidence>
<feature type="transmembrane region" description="Helical" evidence="6">
    <location>
        <begin position="108"/>
        <end position="128"/>
    </location>
</feature>
<organism evidence="8 9">
    <name type="scientific">Trypanosoma conorhini</name>
    <dbReference type="NCBI Taxonomy" id="83891"/>
    <lineage>
        <taxon>Eukaryota</taxon>
        <taxon>Discoba</taxon>
        <taxon>Euglenozoa</taxon>
        <taxon>Kinetoplastea</taxon>
        <taxon>Metakinetoplastina</taxon>
        <taxon>Trypanosomatida</taxon>
        <taxon>Trypanosomatidae</taxon>
        <taxon>Trypanosoma</taxon>
    </lineage>
</organism>
<dbReference type="InterPro" id="IPR006634">
    <property type="entry name" value="TLC-dom"/>
</dbReference>
<comment type="subcellular location">
    <subcellularLocation>
        <location evidence="1">Membrane</location>
        <topology evidence="1">Multi-pass membrane protein</topology>
    </subcellularLocation>
</comment>
<accession>A0A3R7L5T2</accession>
<dbReference type="PROSITE" id="PS50922">
    <property type="entry name" value="TLC"/>
    <property type="match status" value="1"/>
</dbReference>
<proteinExistence type="predicted"/>
<dbReference type="GO" id="GO:0055088">
    <property type="term" value="P:lipid homeostasis"/>
    <property type="evidence" value="ECO:0007669"/>
    <property type="project" value="TreeGrafter"/>
</dbReference>
<evidence type="ECO:0000313" key="9">
    <source>
        <dbReference type="Proteomes" id="UP000284403"/>
    </source>
</evidence>
<feature type="transmembrane region" description="Helical" evidence="6">
    <location>
        <begin position="237"/>
        <end position="259"/>
    </location>
</feature>
<sequence length="346" mass="38622">MGPQHNAMEKNQNTDAACCSGVGGLFVHQRLFCVGLAFFFFSVSFVIAWSMLKRYYRRFVCISVQLQCDVSSRVISALHTIIVVPCLIGGVAAMKWGDHFEPLGDVSFLQGLLCISLGYFLYDTILLLLYRQPNWFGFIVHHVVSSIPYVIYLFAGSCPYGLFILACFMLVEATNISLHVRSTLEENGMSTTKLYAVALYSTCILWIVFRLINPTSLLIITHKYIIPSLPPGRASCLLPSVLCAYVVNFFCYAVFIMLCKEVLIHRRRLPRAGCVIPVDSVEVREQGLSSTTAYDHDAMDLKQLHHFMCGEAEAAVEHLPTLYEVNINGKATTGPRKAHFEGAPPT</sequence>